<protein>
    <submittedName>
        <fullName evidence="1">Uncharacterized protein</fullName>
    </submittedName>
</protein>
<reference evidence="1" key="1">
    <citation type="submission" date="2015-04" db="UniProtKB">
        <authorList>
            <consortium name="EnsemblPlants"/>
        </authorList>
    </citation>
    <scope>IDENTIFICATION</scope>
</reference>
<evidence type="ECO:0000313" key="2">
    <source>
        <dbReference type="Proteomes" id="UP000008021"/>
    </source>
</evidence>
<sequence>MRSRWCLCTLMVAQRSSSTLQHQQLVGQSADEQADGSQGGVTRGRSFLPSQHCLVWAR</sequence>
<evidence type="ECO:0000313" key="1">
    <source>
        <dbReference type="EnsemblPlants" id="OMERI01G30400.4"/>
    </source>
</evidence>
<dbReference type="HOGENOM" id="CLU_2982400_0_0_1"/>
<dbReference type="Gramene" id="OMERI01G30400.4">
    <property type="protein sequence ID" value="OMERI01G30400.4"/>
    <property type="gene ID" value="OMERI01G30400"/>
</dbReference>
<accession>A0A0E0C8N9</accession>
<dbReference type="AlphaFoldDB" id="A0A0E0C8N9"/>
<proteinExistence type="predicted"/>
<dbReference type="Proteomes" id="UP000008021">
    <property type="component" value="Chromosome 1"/>
</dbReference>
<dbReference type="EnsemblPlants" id="OMERI01G30400.4">
    <property type="protein sequence ID" value="OMERI01G30400.4"/>
    <property type="gene ID" value="OMERI01G30400"/>
</dbReference>
<organism evidence="1">
    <name type="scientific">Oryza meridionalis</name>
    <dbReference type="NCBI Taxonomy" id="40149"/>
    <lineage>
        <taxon>Eukaryota</taxon>
        <taxon>Viridiplantae</taxon>
        <taxon>Streptophyta</taxon>
        <taxon>Embryophyta</taxon>
        <taxon>Tracheophyta</taxon>
        <taxon>Spermatophyta</taxon>
        <taxon>Magnoliopsida</taxon>
        <taxon>Liliopsida</taxon>
        <taxon>Poales</taxon>
        <taxon>Poaceae</taxon>
        <taxon>BOP clade</taxon>
        <taxon>Oryzoideae</taxon>
        <taxon>Oryzeae</taxon>
        <taxon>Oryzinae</taxon>
        <taxon>Oryza</taxon>
    </lineage>
</organism>
<keyword evidence="2" id="KW-1185">Reference proteome</keyword>
<reference evidence="1" key="2">
    <citation type="submission" date="2018-05" db="EMBL/GenBank/DDBJ databases">
        <title>OmerRS3 (Oryza meridionalis Reference Sequence Version 3).</title>
        <authorList>
            <person name="Zhang J."/>
            <person name="Kudrna D."/>
            <person name="Lee S."/>
            <person name="Talag J."/>
            <person name="Welchert J."/>
            <person name="Wing R.A."/>
        </authorList>
    </citation>
    <scope>NUCLEOTIDE SEQUENCE [LARGE SCALE GENOMIC DNA]</scope>
    <source>
        <strain evidence="1">cv. OR44</strain>
    </source>
</reference>
<name>A0A0E0C8N9_9ORYZ</name>